<dbReference type="CDD" id="cd11063">
    <property type="entry name" value="CYP52"/>
    <property type="match status" value="1"/>
</dbReference>
<dbReference type="AlphaFoldDB" id="A0A8H4RGU7"/>
<keyword evidence="7" id="KW-0503">Monooxygenase</keyword>
<dbReference type="Gene3D" id="1.10.630.10">
    <property type="entry name" value="Cytochrome P450"/>
    <property type="match status" value="1"/>
</dbReference>
<evidence type="ECO:0000313" key="10">
    <source>
        <dbReference type="EMBL" id="KAF4629822.1"/>
    </source>
</evidence>
<proteinExistence type="inferred from homology"/>
<gene>
    <name evidence="10" type="ORF">G7Y89_g8322</name>
</gene>
<dbReference type="PANTHER" id="PTHR24287:SF19">
    <property type="entry name" value="CYTOCHROME P450"/>
    <property type="match status" value="1"/>
</dbReference>
<evidence type="ECO:0000256" key="7">
    <source>
        <dbReference type="ARBA" id="ARBA00023033"/>
    </source>
</evidence>
<dbReference type="InterPro" id="IPR047146">
    <property type="entry name" value="Cyt_P450_E_CYP52_fungi"/>
</dbReference>
<evidence type="ECO:0000256" key="1">
    <source>
        <dbReference type="ARBA" id="ARBA00001971"/>
    </source>
</evidence>
<comment type="caution">
    <text evidence="10">The sequence shown here is derived from an EMBL/GenBank/DDBJ whole genome shotgun (WGS) entry which is preliminary data.</text>
</comment>
<dbReference type="SUPFAM" id="SSF48264">
    <property type="entry name" value="Cytochrome P450"/>
    <property type="match status" value="1"/>
</dbReference>
<dbReference type="Pfam" id="PF00067">
    <property type="entry name" value="p450"/>
    <property type="match status" value="2"/>
</dbReference>
<dbReference type="PRINTS" id="PR01239">
    <property type="entry name" value="EP450IICYP52"/>
</dbReference>
<accession>A0A8H4RGU7</accession>
<keyword evidence="5" id="KW-0560">Oxidoreductase</keyword>
<feature type="chain" id="PRO_5034748481" description="Cytochrome P450" evidence="9">
    <location>
        <begin position="19"/>
        <end position="463"/>
    </location>
</feature>
<organism evidence="10 11">
    <name type="scientific">Cudoniella acicularis</name>
    <dbReference type="NCBI Taxonomy" id="354080"/>
    <lineage>
        <taxon>Eukaryota</taxon>
        <taxon>Fungi</taxon>
        <taxon>Dikarya</taxon>
        <taxon>Ascomycota</taxon>
        <taxon>Pezizomycotina</taxon>
        <taxon>Leotiomycetes</taxon>
        <taxon>Helotiales</taxon>
        <taxon>Tricladiaceae</taxon>
        <taxon>Cudoniella</taxon>
    </lineage>
</organism>
<dbReference type="PANTHER" id="PTHR24287">
    <property type="entry name" value="P450, PUTATIVE (EUROFUNG)-RELATED"/>
    <property type="match status" value="1"/>
</dbReference>
<dbReference type="EMBL" id="JAAMPI010000622">
    <property type="protein sequence ID" value="KAF4629822.1"/>
    <property type="molecule type" value="Genomic_DNA"/>
</dbReference>
<dbReference type="GO" id="GO:0016712">
    <property type="term" value="F:oxidoreductase activity, acting on paired donors, with incorporation or reduction of molecular oxygen, reduced flavin or flavoprotein as one donor, and incorporation of one atom of oxygen"/>
    <property type="evidence" value="ECO:0007669"/>
    <property type="project" value="InterPro"/>
</dbReference>
<evidence type="ECO:0000256" key="8">
    <source>
        <dbReference type="PIRSR" id="PIRSR602402-1"/>
    </source>
</evidence>
<keyword evidence="6 8" id="KW-0408">Iron</keyword>
<dbReference type="PRINTS" id="PR00464">
    <property type="entry name" value="EP450II"/>
</dbReference>
<dbReference type="GO" id="GO:0005506">
    <property type="term" value="F:iron ion binding"/>
    <property type="evidence" value="ECO:0007669"/>
    <property type="project" value="InterPro"/>
</dbReference>
<comment type="similarity">
    <text evidence="2">Belongs to the cytochrome P450 family.</text>
</comment>
<evidence type="ECO:0000313" key="11">
    <source>
        <dbReference type="Proteomes" id="UP000566819"/>
    </source>
</evidence>
<evidence type="ECO:0000256" key="6">
    <source>
        <dbReference type="ARBA" id="ARBA00023004"/>
    </source>
</evidence>
<evidence type="ECO:0000256" key="2">
    <source>
        <dbReference type="ARBA" id="ARBA00010617"/>
    </source>
</evidence>
<dbReference type="OrthoDB" id="1470350at2759"/>
<protein>
    <recommendedName>
        <fullName evidence="12">Cytochrome P450</fullName>
    </recommendedName>
</protein>
<sequence>MWTISFLVVAILFVGIKTTRHVAYVGARKARGCEEPRKYPHKDPFLGLDYWREQREAAQKSQWLPTSKALFAQYGKTYEVNNLGQRMIHSMETQNIQSVWATNFNSWGLQPLREGIAVPFFNHGINTTDGDFWRHGRALARPTFARTEVANLDFLKKHVDRLLEQLPTDGSTVDLQPLFSCLFLDASTEFLFGESMDSLLPDQREDCTSFIKVDQYIDKAIQSVQDAKAGSNELDEKAEQYVLIDEMAKQTQDKLDLRSQILTVFMPGRDSTAHALSNVFHVLARKPDVYKKSRDEVLQHGDEELTFESLKSMKYLQWVLNEGLRTHPTTAQSYRMALHDTQLPTGGGKGGKSPIYIRKGDTVMASMWGLHQDKDIWGEDAAEFKPERWRELKPIWTFVPFLGGPRTCPAQQMVITQEGYVLTRFARAFERIENMDPNPWTEARRIGFQSKFGVKVKLIPAVP</sequence>
<dbReference type="Proteomes" id="UP000566819">
    <property type="component" value="Unassembled WGS sequence"/>
</dbReference>
<keyword evidence="3 8" id="KW-0349">Heme</keyword>
<evidence type="ECO:0000256" key="3">
    <source>
        <dbReference type="ARBA" id="ARBA00022617"/>
    </source>
</evidence>
<dbReference type="InterPro" id="IPR002402">
    <property type="entry name" value="Cyt_P450_E_grp-II"/>
</dbReference>
<evidence type="ECO:0000256" key="4">
    <source>
        <dbReference type="ARBA" id="ARBA00022723"/>
    </source>
</evidence>
<evidence type="ECO:0008006" key="12">
    <source>
        <dbReference type="Google" id="ProtNLM"/>
    </source>
</evidence>
<comment type="cofactor">
    <cofactor evidence="1 8">
        <name>heme</name>
        <dbReference type="ChEBI" id="CHEBI:30413"/>
    </cofactor>
</comment>
<keyword evidence="4 8" id="KW-0479">Metal-binding</keyword>
<dbReference type="GO" id="GO:0020037">
    <property type="term" value="F:heme binding"/>
    <property type="evidence" value="ECO:0007669"/>
    <property type="project" value="InterPro"/>
</dbReference>
<keyword evidence="11" id="KW-1185">Reference proteome</keyword>
<name>A0A8H4RGU7_9HELO</name>
<dbReference type="InterPro" id="IPR036396">
    <property type="entry name" value="Cyt_P450_sf"/>
</dbReference>
<feature type="binding site" description="axial binding residue" evidence="8">
    <location>
        <position position="408"/>
    </location>
    <ligand>
        <name>heme</name>
        <dbReference type="ChEBI" id="CHEBI:30413"/>
    </ligand>
    <ligandPart>
        <name>Fe</name>
        <dbReference type="ChEBI" id="CHEBI:18248"/>
    </ligandPart>
</feature>
<feature type="signal peptide" evidence="9">
    <location>
        <begin position="1"/>
        <end position="18"/>
    </location>
</feature>
<keyword evidence="9" id="KW-0732">Signal</keyword>
<evidence type="ECO:0000256" key="9">
    <source>
        <dbReference type="SAM" id="SignalP"/>
    </source>
</evidence>
<evidence type="ECO:0000256" key="5">
    <source>
        <dbReference type="ARBA" id="ARBA00023002"/>
    </source>
</evidence>
<dbReference type="InterPro" id="IPR002974">
    <property type="entry name" value="Cyt_P450_E_CYP52_ascomycetes"/>
</dbReference>
<dbReference type="InterPro" id="IPR001128">
    <property type="entry name" value="Cyt_P450"/>
</dbReference>
<reference evidence="10 11" key="1">
    <citation type="submission" date="2020-03" db="EMBL/GenBank/DDBJ databases">
        <title>Draft Genome Sequence of Cudoniella acicularis.</title>
        <authorList>
            <person name="Buettner E."/>
            <person name="Kellner H."/>
        </authorList>
    </citation>
    <scope>NUCLEOTIDE SEQUENCE [LARGE SCALE GENOMIC DNA]</scope>
    <source>
        <strain evidence="10 11">DSM 108380</strain>
    </source>
</reference>